<evidence type="ECO:0000313" key="4">
    <source>
        <dbReference type="Proteomes" id="UP001528040"/>
    </source>
</evidence>
<dbReference type="SMART" id="SM00062">
    <property type="entry name" value="PBPb"/>
    <property type="match status" value="1"/>
</dbReference>
<dbReference type="RefSeq" id="WP_271055466.1">
    <property type="nucleotide sequence ID" value="NZ_JAQIIO010000015.1"/>
</dbReference>
<organism evidence="3 4">
    <name type="scientific">Aliiroseovarius salicola</name>
    <dbReference type="NCBI Taxonomy" id="3009082"/>
    <lineage>
        <taxon>Bacteria</taxon>
        <taxon>Pseudomonadati</taxon>
        <taxon>Pseudomonadota</taxon>
        <taxon>Alphaproteobacteria</taxon>
        <taxon>Rhodobacterales</taxon>
        <taxon>Paracoccaceae</taxon>
        <taxon>Aliiroseovarius</taxon>
    </lineage>
</organism>
<name>A0ABT4W5F8_9RHOB</name>
<evidence type="ECO:0000313" key="3">
    <source>
        <dbReference type="EMBL" id="MDA5095757.1"/>
    </source>
</evidence>
<evidence type="ECO:0000256" key="1">
    <source>
        <dbReference type="ARBA" id="ARBA00022729"/>
    </source>
</evidence>
<dbReference type="Gene3D" id="3.40.190.10">
    <property type="entry name" value="Periplasmic binding protein-like II"/>
    <property type="match status" value="2"/>
</dbReference>
<evidence type="ECO:0000259" key="2">
    <source>
        <dbReference type="SMART" id="SM00062"/>
    </source>
</evidence>
<accession>A0ABT4W5F8</accession>
<protein>
    <submittedName>
        <fullName evidence="3">Transporter substrate-binding domain-containing protein</fullName>
    </submittedName>
</protein>
<dbReference type="PANTHER" id="PTHR35936">
    <property type="entry name" value="MEMBRANE-BOUND LYTIC MUREIN TRANSGLYCOSYLASE F"/>
    <property type="match status" value="1"/>
</dbReference>
<dbReference type="EMBL" id="JAQIIO010000015">
    <property type="protein sequence ID" value="MDA5095757.1"/>
    <property type="molecule type" value="Genomic_DNA"/>
</dbReference>
<keyword evidence="4" id="KW-1185">Reference proteome</keyword>
<keyword evidence="1" id="KW-0732">Signal</keyword>
<dbReference type="Proteomes" id="UP001528040">
    <property type="component" value="Unassembled WGS sequence"/>
</dbReference>
<dbReference type="Pfam" id="PF00497">
    <property type="entry name" value="SBP_bac_3"/>
    <property type="match status" value="1"/>
</dbReference>
<feature type="domain" description="Solute-binding protein family 3/N-terminal" evidence="2">
    <location>
        <begin position="42"/>
        <end position="271"/>
    </location>
</feature>
<dbReference type="PANTHER" id="PTHR35936:SF25">
    <property type="entry name" value="ABC TRANSPORTER SUBSTRATE-BINDING PROTEIN"/>
    <property type="match status" value="1"/>
</dbReference>
<reference evidence="3 4" key="1">
    <citation type="submission" date="2023-01" db="EMBL/GenBank/DDBJ databases">
        <authorList>
            <person name="Yoon J.-W."/>
        </authorList>
    </citation>
    <scope>NUCLEOTIDE SEQUENCE [LARGE SCALE GENOMIC DNA]</scope>
    <source>
        <strain evidence="3 4">KMU-50</strain>
    </source>
</reference>
<dbReference type="InterPro" id="IPR001638">
    <property type="entry name" value="Solute-binding_3/MltF_N"/>
</dbReference>
<dbReference type="SUPFAM" id="SSF53850">
    <property type="entry name" value="Periplasmic binding protein-like II"/>
    <property type="match status" value="1"/>
</dbReference>
<proteinExistence type="predicted"/>
<comment type="caution">
    <text evidence="3">The sequence shown here is derived from an EMBL/GenBank/DDBJ whole genome shotgun (WGS) entry which is preliminary data.</text>
</comment>
<sequence>MKYGTCYRPWISIKRDCPEIQMLRILSFALAVVLSAPLQAKDIRFVTLDFAPFIYGENNQVAGPGRDVIAAACETAELDCSFDIFPWRRAQELMREGTADGMMVIGRNAEREAWLQFSSPLFRTEYGFFVSTGNVMTFADLSQIEGFRVGVFAPSNTAVQLEALRDRMTEAGLDPIKIDPRPDDVSGFRKLAAGRLDAVYSNRDRGRRILDLNDLTHNVRYAGADKAILYYAAIRQSFPDAVASGKFFAALRENFANGRAVEIIEDYGLEPAPQAP</sequence>
<gene>
    <name evidence="3" type="ORF">O2N63_16830</name>
</gene>